<dbReference type="KEGG" id="vg:23679352"/>
<dbReference type="Proteomes" id="UP000030230">
    <property type="component" value="Segment"/>
</dbReference>
<proteinExistence type="predicted"/>
<name>A0A0A1IUK0_9CAUD</name>
<gene>
    <name evidence="1" type="primary">ORF41</name>
</gene>
<accession>A0A0A1IUK0</accession>
<reference evidence="2" key="1">
    <citation type="journal article" date="2015" name="PLoS ONE">
        <title>Investigation of a Large Collection of Pseudomonas aeruginosa Bacteriophages Collected from a Single Environmental Source in Abidjan, Cote d'Ivoire.</title>
        <authorList>
            <person name="Essoh C."/>
            <person name="Latino L."/>
            <person name="Midoux C."/>
            <person name="Blouin Y."/>
            <person name="Loukou G."/>
            <person name="Nguetta S.P."/>
            <person name="Lathro S."/>
            <person name="Cablanmian A."/>
            <person name="Kouassi A.K."/>
            <person name="Vergnaud G."/>
            <person name="Pourcel C."/>
        </authorList>
    </citation>
    <scope>NUCLEOTIDE SEQUENCE [LARGE SCALE GENOMIC DNA]</scope>
</reference>
<keyword evidence="2" id="KW-1185">Reference proteome</keyword>
<dbReference type="OrthoDB" id="24011at10239"/>
<organism evidence="1 2">
    <name type="scientific">Pseudomonas phage vB_PaeM_PAO1_Ab03</name>
    <dbReference type="NCBI Taxonomy" id="1548901"/>
    <lineage>
        <taxon>Viruses</taxon>
        <taxon>Duplodnaviria</taxon>
        <taxon>Heunggongvirae</taxon>
        <taxon>Uroviricota</taxon>
        <taxon>Caudoviricetes</taxon>
        <taxon>Vandenendeviridae</taxon>
        <taxon>Nankokuvirus</taxon>
        <taxon>Nankokuvirus Ab03</taxon>
    </lineage>
</organism>
<evidence type="ECO:0000313" key="2">
    <source>
        <dbReference type="Proteomes" id="UP000030230"/>
    </source>
</evidence>
<dbReference type="RefSeq" id="YP_009124437.1">
    <property type="nucleotide sequence ID" value="NC_026587.1"/>
</dbReference>
<evidence type="ECO:0000313" key="1">
    <source>
        <dbReference type="EMBL" id="CEF89146.1"/>
    </source>
</evidence>
<dbReference type="SUPFAM" id="SSF102405">
    <property type="entry name" value="MCP/YpsA-like"/>
    <property type="match status" value="1"/>
</dbReference>
<sequence length="200" mass="22259">MSLFYTGVGSRETPGYILDIMVKLGYYLEAAGVSLRTGGAPGADEAFEEGWWKYQMWNGEGTSKGRIYIPWNGFYDRLHHGDAFGAVVSLPNIPYDLGVRAQQIAQQFHPAWDHLSPGAKKLHTRNVFQVLGDDLETPSEFLLCFAIPNKDGSVQGGTNTAVKLADAHGVRVTNLHNEESRGRATEWIKRMEDRYGTIPE</sequence>
<protein>
    <submittedName>
        <fullName evidence="1">Putative DNA recombination-mediator protein A</fullName>
    </submittedName>
</protein>
<dbReference type="GeneID" id="23679352"/>
<dbReference type="EMBL" id="LN610573">
    <property type="protein sequence ID" value="CEF89146.1"/>
    <property type="molecule type" value="Genomic_DNA"/>
</dbReference>